<organism evidence="1 2">
    <name type="scientific">Aeromonas hydrophila subsp. hydrophila (strain ATCC 7966 / DSM 30187 / BCRC 13018 / CCUG 14551 / JCM 1027 / KCTC 2358 / NCIMB 9240 / NCTC 8049)</name>
    <dbReference type="NCBI Taxonomy" id="380703"/>
    <lineage>
        <taxon>Bacteria</taxon>
        <taxon>Pseudomonadati</taxon>
        <taxon>Pseudomonadota</taxon>
        <taxon>Gammaproteobacteria</taxon>
        <taxon>Aeromonadales</taxon>
        <taxon>Aeromonadaceae</taxon>
        <taxon>Aeromonas</taxon>
    </lineage>
</organism>
<dbReference type="HOGENOM" id="CLU_1815084_0_0_6"/>
<dbReference type="AlphaFoldDB" id="A0KJX7"/>
<dbReference type="EMBL" id="CP000462">
    <property type="protein sequence ID" value="ABK36014.1"/>
    <property type="molecule type" value="Genomic_DNA"/>
</dbReference>
<name>A0KJX7_AERHH</name>
<sequence>MNFGYTVASSMSRLFMKKLAMLLAVMFVAYWLLLAHVSWDIFDKTPSVSVVSKDGKYTVFLKAVYPLNPIGIYCQLTTESPIFFELYDAKGAYVGQSSPFVCYGEWRDVPYRFPGEEFTSDVDSFVIFDDEYNGELNISTKHKKWWSMILSPFHSRG</sequence>
<dbReference type="Proteomes" id="UP000000756">
    <property type="component" value="Chromosome"/>
</dbReference>
<keyword evidence="2" id="KW-1185">Reference proteome</keyword>
<gene>
    <name evidence="1" type="ordered locus">AHA_2048</name>
</gene>
<dbReference type="EnsemblBacteria" id="ABK36014">
    <property type="protein sequence ID" value="ABK36014"/>
    <property type="gene ID" value="AHA_2048"/>
</dbReference>
<dbReference type="Pfam" id="PF19703">
    <property type="entry name" value="DUF6201"/>
    <property type="match status" value="1"/>
</dbReference>
<evidence type="ECO:0000313" key="1">
    <source>
        <dbReference type="EMBL" id="ABK36014.1"/>
    </source>
</evidence>
<reference evidence="1 2" key="1">
    <citation type="journal article" date="2006" name="J. Bacteriol.">
        <title>Genome sequence of Aeromonas hydrophila ATCC 7966T: jack of all trades.</title>
        <authorList>
            <person name="Seshadri R."/>
            <person name="Joseph S.W."/>
            <person name="Chopra A.K."/>
            <person name="Sha J."/>
            <person name="Shaw J."/>
            <person name="Graf J."/>
            <person name="Haft D."/>
            <person name="Wu M."/>
            <person name="Ren Q."/>
            <person name="Rosovitz M.J."/>
            <person name="Madupu R."/>
            <person name="Tallon L."/>
            <person name="Kim M."/>
            <person name="Jin S."/>
            <person name="Vuong H."/>
            <person name="Stine O.C."/>
            <person name="Ali A."/>
            <person name="Horneman A.J."/>
            <person name="Heidelberg J.F."/>
        </authorList>
    </citation>
    <scope>NUCLEOTIDE SEQUENCE [LARGE SCALE GENOMIC DNA]</scope>
    <source>
        <strain evidence="2">ATCC 7966 / DSM 30187 / BCRC 13018 / CCUG 14551 / JCM 1027 / KCTC 2358 / NCIMB 9240 / NCTC 8049</strain>
    </source>
</reference>
<dbReference type="InterPro" id="IPR045681">
    <property type="entry name" value="DUF6201"/>
</dbReference>
<accession>A0KJX7</accession>
<proteinExistence type="predicted"/>
<protein>
    <submittedName>
        <fullName evidence="1">Uncharacterized protein</fullName>
    </submittedName>
</protein>
<dbReference type="STRING" id="380703.AHA_2048"/>
<evidence type="ECO:0000313" key="2">
    <source>
        <dbReference type="Proteomes" id="UP000000756"/>
    </source>
</evidence>
<dbReference type="KEGG" id="aha:AHA_2048"/>
<dbReference type="OrthoDB" id="5592286at2"/>
<dbReference type="eggNOG" id="ENOG5033JKE">
    <property type="taxonomic scope" value="Bacteria"/>
</dbReference>